<dbReference type="SFLD" id="SFLDS00001">
    <property type="entry name" value="Enolase"/>
    <property type="match status" value="1"/>
</dbReference>
<keyword evidence="12" id="KW-1185">Reference proteome</keyword>
<dbReference type="InterPro" id="IPR000873">
    <property type="entry name" value="AMP-dep_synth/lig_dom"/>
</dbReference>
<evidence type="ECO:0000313" key="11">
    <source>
        <dbReference type="EMBL" id="SFZ77268.1"/>
    </source>
</evidence>
<dbReference type="GO" id="GO:0016874">
    <property type="term" value="F:ligase activity"/>
    <property type="evidence" value="ECO:0007669"/>
    <property type="project" value="UniProtKB-KW"/>
</dbReference>
<dbReference type="Gene3D" id="3.20.20.120">
    <property type="entry name" value="Enolase-like C-terminal domain"/>
    <property type="match status" value="1"/>
</dbReference>
<keyword evidence="4" id="KW-0479">Metal-binding</keyword>
<keyword evidence="5 7" id="KW-0547">Nucleotide-binding</keyword>
<evidence type="ECO:0000313" key="12">
    <source>
        <dbReference type="Proteomes" id="UP000182665"/>
    </source>
</evidence>
<dbReference type="SUPFAM" id="SSF54826">
    <property type="entry name" value="Enolase N-terminal domain-like"/>
    <property type="match status" value="1"/>
</dbReference>
<evidence type="ECO:0000256" key="1">
    <source>
        <dbReference type="ARBA" id="ARBA00001968"/>
    </source>
</evidence>
<dbReference type="InterPro" id="IPR029065">
    <property type="entry name" value="Enolase_C-like"/>
</dbReference>
<dbReference type="InterPro" id="IPR045851">
    <property type="entry name" value="AMP-bd_C_sf"/>
</dbReference>
<evidence type="ECO:0000256" key="7">
    <source>
        <dbReference type="HAMAP-Rule" id="MF_00731"/>
    </source>
</evidence>
<comment type="cofactor">
    <cofactor evidence="1">
        <name>a divalent metal cation</name>
        <dbReference type="ChEBI" id="CHEBI:60240"/>
    </cofactor>
</comment>
<dbReference type="HAMAP" id="MF_00731">
    <property type="entry name" value="MenE"/>
    <property type="match status" value="1"/>
</dbReference>
<dbReference type="SFLD" id="SFLDG00180">
    <property type="entry name" value="muconate_cycloisomerase"/>
    <property type="match status" value="1"/>
</dbReference>
<evidence type="ECO:0000256" key="5">
    <source>
        <dbReference type="ARBA" id="ARBA00022741"/>
    </source>
</evidence>
<dbReference type="Proteomes" id="UP000182665">
    <property type="component" value="Unassembled WGS sequence"/>
</dbReference>
<name>A0ABY1H7R4_9STAP</name>
<proteinExistence type="inferred from homology"/>
<dbReference type="InterPro" id="IPR025110">
    <property type="entry name" value="AMP-bd_C"/>
</dbReference>
<dbReference type="PANTHER" id="PTHR43201">
    <property type="entry name" value="ACYL-COA SYNTHETASE"/>
    <property type="match status" value="1"/>
</dbReference>
<dbReference type="Pfam" id="PF00501">
    <property type="entry name" value="AMP-binding"/>
    <property type="match status" value="1"/>
</dbReference>
<dbReference type="PANTHER" id="PTHR43201:SF5">
    <property type="entry name" value="MEDIUM-CHAIN ACYL-COA LIGASE ACSF2, MITOCHONDRIAL"/>
    <property type="match status" value="1"/>
</dbReference>
<evidence type="ECO:0000259" key="10">
    <source>
        <dbReference type="Pfam" id="PF13378"/>
    </source>
</evidence>
<comment type="pathway">
    <text evidence="7">Quinol/quinone metabolism; 1,4-dihydroxy-2-naphthoate biosynthesis; 1,4-dihydroxy-2-naphthoate from chorismate: step 5/7.</text>
</comment>
<keyword evidence="6 7" id="KW-0067">ATP-binding</keyword>
<comment type="function">
    <text evidence="7">Converts 2-succinylbenzoate (OSB) to 2-succinylbenzoyl-CoA (OSB-CoA).</text>
</comment>
<dbReference type="EMBL" id="FPKT01000004">
    <property type="protein sequence ID" value="SFZ77268.1"/>
    <property type="molecule type" value="Genomic_DNA"/>
</dbReference>
<feature type="domain" description="AMP-binding enzyme C-terminal" evidence="9">
    <location>
        <begin position="382"/>
        <end position="454"/>
    </location>
</feature>
<feature type="domain" description="AMP-dependent synthetase/ligase" evidence="8">
    <location>
        <begin position="6"/>
        <end position="332"/>
    </location>
</feature>
<dbReference type="SUPFAM" id="SSF51604">
    <property type="entry name" value="Enolase C-terminal domain-like"/>
    <property type="match status" value="1"/>
</dbReference>
<dbReference type="Gene3D" id="3.30.390.10">
    <property type="entry name" value="Enolase-like, N-terminal domain"/>
    <property type="match status" value="1"/>
</dbReference>
<evidence type="ECO:0000259" key="8">
    <source>
        <dbReference type="Pfam" id="PF00501"/>
    </source>
</evidence>
<evidence type="ECO:0000256" key="4">
    <source>
        <dbReference type="ARBA" id="ARBA00022723"/>
    </source>
</evidence>
<comment type="caution">
    <text evidence="11">The sequence shown here is derived from an EMBL/GenBank/DDBJ whole genome shotgun (WGS) entry which is preliminary data.</text>
</comment>
<dbReference type="NCBIfam" id="TIGR01928">
    <property type="entry name" value="menC_lowGC_arch"/>
    <property type="match status" value="1"/>
</dbReference>
<comment type="catalytic activity">
    <reaction evidence="7">
        <text>2-succinylbenzoate + ATP + CoA = 2-succinylbenzoyl-CoA + AMP + diphosphate</text>
        <dbReference type="Rhea" id="RHEA:17009"/>
        <dbReference type="ChEBI" id="CHEBI:18325"/>
        <dbReference type="ChEBI" id="CHEBI:30616"/>
        <dbReference type="ChEBI" id="CHEBI:33019"/>
        <dbReference type="ChEBI" id="CHEBI:57287"/>
        <dbReference type="ChEBI" id="CHEBI:57364"/>
        <dbReference type="ChEBI" id="CHEBI:456215"/>
        <dbReference type="EC" id="6.2.1.26"/>
    </reaction>
</comment>
<dbReference type="InterPro" id="IPR042099">
    <property type="entry name" value="ANL_N_sf"/>
</dbReference>
<evidence type="ECO:0000256" key="6">
    <source>
        <dbReference type="ARBA" id="ARBA00022840"/>
    </source>
</evidence>
<dbReference type="Gene3D" id="3.30.300.30">
    <property type="match status" value="1"/>
</dbReference>
<protein>
    <recommendedName>
        <fullName evidence="7">2-succinylbenzoate--CoA ligase</fullName>
        <ecNumber evidence="7">6.2.1.26</ecNumber>
    </recommendedName>
    <alternativeName>
        <fullName evidence="7">o-succinylbenzoyl-CoA synthetase</fullName>
        <shortName evidence="7">OSB-CoA synthetase</shortName>
    </alternativeName>
</protein>
<accession>A0ABY1H7R4</accession>
<feature type="domain" description="Enolase C-terminal" evidence="10">
    <location>
        <begin position="602"/>
        <end position="785"/>
    </location>
</feature>
<dbReference type="SUPFAM" id="SSF56801">
    <property type="entry name" value="Acetyl-CoA synthetase-like"/>
    <property type="match status" value="1"/>
</dbReference>
<gene>
    <name evidence="7" type="primary">menE</name>
    <name evidence="11" type="ORF">SAMN03097721_01703</name>
</gene>
<dbReference type="InterPro" id="IPR010192">
    <property type="entry name" value="MenE"/>
</dbReference>
<comment type="pathway">
    <text evidence="7">Quinol/quinone metabolism; menaquinone biosynthesis.</text>
</comment>
<keyword evidence="3 7" id="KW-0436">Ligase</keyword>
<organism evidence="11 12">
    <name type="scientific">Staphylococcus pasteuri</name>
    <dbReference type="NCBI Taxonomy" id="45972"/>
    <lineage>
        <taxon>Bacteria</taxon>
        <taxon>Bacillati</taxon>
        <taxon>Bacillota</taxon>
        <taxon>Bacilli</taxon>
        <taxon>Bacillales</taxon>
        <taxon>Staphylococcaceae</taxon>
        <taxon>Staphylococcus</taxon>
    </lineage>
</organism>
<dbReference type="NCBIfam" id="TIGR01923">
    <property type="entry name" value="menE"/>
    <property type="match status" value="1"/>
</dbReference>
<dbReference type="InterPro" id="IPR029017">
    <property type="entry name" value="Enolase-like_N"/>
</dbReference>
<sequence length="804" mass="92157">MNFWLKDQSVKNKDKIAVTDGAHQMTFKELYDDAFHLAQQLQNLNQTRIGLHINNRIESLVLIHACWIANIEIAMINTRLTKNEIIAQMNSIQVSTIVTTTTLEMDQFDIYTLEDIQNLSPQNINSNVFQLENIASIMFTSGTTGPQKAVPQTFENHLASAIGCKESLGYNQQTIWLSVLPIYHISGLSVILRSVIEGFTVRILEKYNTDTMLQIIQNENITHVSLVPQTLKWLMDAGLQSPYQLEKILLGGAKLSANLIQQALNYKLPIYNSFGMTETCSQFLTATPDMLAQRYDTVGVPSDNVEVKIKQPNQNGHGELLIKGNNVMNGYLYPVNLTDTFEDGFFKTGDIAEIDEDGFVMIYDRRKDLIISGGENIYPYQIESIAKYYPNIEDAVCIGQSDDTWGQVPILYYIADTKINEIELRQYMLDHLAKYKVPKSFYQVEELPYTSTGKLQRNKMIQKEEKMIINQLNFYLYNQSFKSPIVTPKVKLETRKTLVIEFIDNHGDAYFGECNAFQTQWYDNETIDSVKENIKQWYDRIKNKEMSTFKEWQSSLELLNDYPAARCTIMMAIYQKYYKLESFKVPYGATVNGMTEIQLNRLAQTQPKRIKLKYSNQLISDIDNLQSLSFSFDLAIDANESLNLTQYQSIIENIDHDILYIEEPFQSLDDIKRINGKPYPPIALDEKATSTQEIKNIISEYPIEVVILKPFRLGGIDRVLDAIQTLHKEGVKVVIGGMYEYGLSRYFTAMLAQHGDYPGDVTPMGYYFENDFVENEGILKEGMIEFNPPVVNRTKLECINDDCV</sequence>
<evidence type="ECO:0000259" key="9">
    <source>
        <dbReference type="Pfam" id="PF13193"/>
    </source>
</evidence>
<dbReference type="Gene3D" id="3.40.50.12780">
    <property type="entry name" value="N-terminal domain of ligase-like"/>
    <property type="match status" value="1"/>
</dbReference>
<evidence type="ECO:0000256" key="3">
    <source>
        <dbReference type="ARBA" id="ARBA00022598"/>
    </source>
</evidence>
<dbReference type="InterPro" id="IPR010197">
    <property type="entry name" value="OSBS/NAAAR"/>
</dbReference>
<dbReference type="InterPro" id="IPR036849">
    <property type="entry name" value="Enolase-like_C_sf"/>
</dbReference>
<dbReference type="Pfam" id="PF13378">
    <property type="entry name" value="MR_MLE_C"/>
    <property type="match status" value="1"/>
</dbReference>
<keyword evidence="2 7" id="KW-0474">Menaquinone biosynthesis</keyword>
<evidence type="ECO:0000256" key="2">
    <source>
        <dbReference type="ARBA" id="ARBA00022428"/>
    </source>
</evidence>
<dbReference type="Pfam" id="PF13193">
    <property type="entry name" value="AMP-binding_C"/>
    <property type="match status" value="1"/>
</dbReference>
<dbReference type="EC" id="6.2.1.26" evidence="7"/>
<dbReference type="SFLD" id="SFLDF00009">
    <property type="entry name" value="o-succinylbenzoate_synthase"/>
    <property type="match status" value="1"/>
</dbReference>
<comment type="similarity">
    <text evidence="7">Belongs to the ATP-dependent AMP-binding enzyme family. MenE subfamily.</text>
</comment>
<reference evidence="11 12" key="1">
    <citation type="submission" date="2016-11" db="EMBL/GenBank/DDBJ databases">
        <authorList>
            <person name="Varghese N."/>
            <person name="Submissions S."/>
        </authorList>
    </citation>
    <scope>NUCLEOTIDE SEQUENCE [LARGE SCALE GENOMIC DNA]</scope>
    <source>
        <strain evidence="11 12">NFIX07</strain>
    </source>
</reference>